<dbReference type="EMBL" id="FZRA01000003">
    <property type="protein sequence ID" value="SNU08324.1"/>
    <property type="molecule type" value="Genomic_DNA"/>
</dbReference>
<evidence type="ECO:0000313" key="1">
    <source>
        <dbReference type="EMBL" id="SNU08324.1"/>
    </source>
</evidence>
<proteinExistence type="predicted"/>
<dbReference type="RefSeq" id="WP_094140917.1">
    <property type="nucleotide sequence ID" value="NZ_FZRA01000003.1"/>
</dbReference>
<reference evidence="1 2" key="1">
    <citation type="submission" date="2017-07" db="EMBL/GenBank/DDBJ databases">
        <authorList>
            <person name="Sun Z.S."/>
            <person name="Albrecht U."/>
            <person name="Echele G."/>
            <person name="Lee C.C."/>
        </authorList>
    </citation>
    <scope>NUCLEOTIDE SEQUENCE [LARGE SCALE GENOMIC DNA]</scope>
    <source>
        <strain evidence="1 2">AR3</strain>
    </source>
</reference>
<sequence length="390" mass="44536">MKILKNFSKLFIAESDKAYWDKKATVLEWQKQTGKKLSPDSTNQAIYESAIKDGYNVSWKTLSDGLPDYFIELSQLDVTFAISIGILTAFTAMLVDRIGSEKSEKETGIKSLEKRISEMAEKGYDKNNPFDLRSGANHRKVGHDFFSFNKDIIPGEYIMRDKSGNLRKVADIVGSSTKEKFSMSDLINATYGTNTNNFFSGIWDKIAHTIHHLAKDIVTPNGLPLPFTELLNKFSEANNVSGYKVTNELLDNVQNEFVSLRASDFTSVGFIRLTHSVLYRIKETEWKNFDKNTISATKAQLNVLSYCSCVITQMFLYLFKKENLYTLVDRKTNEDDGGTLNWIMLSLIIKNVAQVFYYQSKMNKFLLDEQQQIIDELIKEENTYGETVQV</sequence>
<dbReference type="Proteomes" id="UP000214649">
    <property type="component" value="Unassembled WGS sequence"/>
</dbReference>
<organism evidence="1 2">
    <name type="scientific">Streptococcus equinus</name>
    <name type="common">Streptococcus bovis</name>
    <dbReference type="NCBI Taxonomy" id="1335"/>
    <lineage>
        <taxon>Bacteria</taxon>
        <taxon>Bacillati</taxon>
        <taxon>Bacillota</taxon>
        <taxon>Bacilli</taxon>
        <taxon>Lactobacillales</taxon>
        <taxon>Streptococcaceae</taxon>
        <taxon>Streptococcus</taxon>
    </lineage>
</organism>
<accession>A0A239RCK8</accession>
<protein>
    <submittedName>
        <fullName evidence="1">Uncharacterized protein</fullName>
    </submittedName>
</protein>
<name>A0A239RCK8_STREI</name>
<evidence type="ECO:0000313" key="2">
    <source>
        <dbReference type="Proteomes" id="UP000214649"/>
    </source>
</evidence>
<dbReference type="AlphaFoldDB" id="A0A239RCK8"/>
<gene>
    <name evidence="1" type="ORF">SAMN05216470_1217</name>
</gene>